<dbReference type="OrthoDB" id="5769308at2"/>
<dbReference type="Pfam" id="PF01724">
    <property type="entry name" value="DUF29"/>
    <property type="match status" value="1"/>
</dbReference>
<dbReference type="RefSeq" id="WP_073551767.1">
    <property type="nucleotide sequence ID" value="NZ_CAWMVK010000038.1"/>
</dbReference>
<protein>
    <recommendedName>
        <fullName evidence="3">DUF29 domain-containing protein</fullName>
    </recommendedName>
</protein>
<reference evidence="1 2" key="1">
    <citation type="submission" date="2016-11" db="EMBL/GenBank/DDBJ databases">
        <title>Draft Genome Sequences of Nine Cyanobacterial Strains from Diverse Habitats.</title>
        <authorList>
            <person name="Zhu T."/>
            <person name="Hou S."/>
            <person name="Lu X."/>
            <person name="Hess W.R."/>
        </authorList>
    </citation>
    <scope>NUCLEOTIDE SEQUENCE [LARGE SCALE GENOMIC DNA]</scope>
    <source>
        <strain evidence="1 2">5.2 s.c.1</strain>
    </source>
</reference>
<dbReference type="STRING" id="247279.NIES1031_23080"/>
<accession>A0A1U7H9V2</accession>
<organism evidence="1 2">
    <name type="scientific">Chroogloeocystis siderophila 5.2 s.c.1</name>
    <dbReference type="NCBI Taxonomy" id="247279"/>
    <lineage>
        <taxon>Bacteria</taxon>
        <taxon>Bacillati</taxon>
        <taxon>Cyanobacteriota</taxon>
        <taxon>Cyanophyceae</taxon>
        <taxon>Oscillatoriophycideae</taxon>
        <taxon>Chroococcales</taxon>
        <taxon>Chroococcaceae</taxon>
        <taxon>Chroogloeocystis</taxon>
    </lineage>
</organism>
<comment type="caution">
    <text evidence="1">The sequence shown here is derived from an EMBL/GenBank/DDBJ whole genome shotgun (WGS) entry which is preliminary data.</text>
</comment>
<dbReference type="Proteomes" id="UP000185984">
    <property type="component" value="Unassembled WGS sequence"/>
</dbReference>
<dbReference type="PANTHER" id="PTHR34235">
    <property type="entry name" value="SLR1203 PROTEIN-RELATED"/>
    <property type="match status" value="1"/>
</dbReference>
<gene>
    <name evidence="1" type="ORF">NIES1031_23080</name>
</gene>
<dbReference type="InterPro" id="IPR002636">
    <property type="entry name" value="DUF29"/>
</dbReference>
<dbReference type="Gene3D" id="1.20.1220.20">
    <property type="entry name" value="Uncharcterised protein PF01724"/>
    <property type="match status" value="1"/>
</dbReference>
<evidence type="ECO:0000313" key="1">
    <source>
        <dbReference type="EMBL" id="OKH20377.1"/>
    </source>
</evidence>
<evidence type="ECO:0008006" key="3">
    <source>
        <dbReference type="Google" id="ProtNLM"/>
    </source>
</evidence>
<keyword evidence="2" id="KW-1185">Reference proteome</keyword>
<proteinExistence type="predicted"/>
<evidence type="ECO:0000313" key="2">
    <source>
        <dbReference type="Proteomes" id="UP000185984"/>
    </source>
</evidence>
<dbReference type="PANTHER" id="PTHR34235:SF4">
    <property type="entry name" value="SLR0291 PROTEIN"/>
    <property type="match status" value="1"/>
</dbReference>
<name>A0A1U7H9V2_9CHRO</name>
<dbReference type="AlphaFoldDB" id="A0A1U7H9V2"/>
<sequence length="153" mass="17662">MSPNTNKLYDTDYGLWLASQIDSLKSHQWDNLDIDNLIEELEGLNRSNENALESYLVVILTHLLKWEYQLKARSRSWQGSILNGRKRIARLCKQQPSLKLRVSDLVPEAYTDAIEIATLETRLPADVFPTKCSYSADQILDFEFLPADEELPY</sequence>
<dbReference type="EMBL" id="MRCC01000043">
    <property type="protein sequence ID" value="OKH20377.1"/>
    <property type="molecule type" value="Genomic_DNA"/>
</dbReference>